<dbReference type="AlphaFoldDB" id="A0A7S2TTP6"/>
<keyword evidence="2" id="KW-1133">Transmembrane helix</keyword>
<evidence type="ECO:0000256" key="1">
    <source>
        <dbReference type="SAM" id="MobiDB-lite"/>
    </source>
</evidence>
<dbReference type="EMBL" id="HBHP01021640">
    <property type="protein sequence ID" value="CAD9769483.1"/>
    <property type="molecule type" value="Transcribed_RNA"/>
</dbReference>
<reference evidence="3" key="1">
    <citation type="submission" date="2021-01" db="EMBL/GenBank/DDBJ databases">
        <authorList>
            <person name="Corre E."/>
            <person name="Pelletier E."/>
            <person name="Niang G."/>
            <person name="Scheremetjew M."/>
            <person name="Finn R."/>
            <person name="Kale V."/>
            <person name="Holt S."/>
            <person name="Cochrane G."/>
            <person name="Meng A."/>
            <person name="Brown T."/>
            <person name="Cohen L."/>
        </authorList>
    </citation>
    <scope>NUCLEOTIDE SEQUENCE</scope>
    <source>
        <strain evidence="3">CCMP622</strain>
    </source>
</reference>
<evidence type="ECO:0000313" key="3">
    <source>
        <dbReference type="EMBL" id="CAD9769483.1"/>
    </source>
</evidence>
<feature type="transmembrane region" description="Helical" evidence="2">
    <location>
        <begin position="83"/>
        <end position="102"/>
    </location>
</feature>
<evidence type="ECO:0008006" key="4">
    <source>
        <dbReference type="Google" id="ProtNLM"/>
    </source>
</evidence>
<feature type="region of interest" description="Disordered" evidence="1">
    <location>
        <begin position="1"/>
        <end position="23"/>
    </location>
</feature>
<organism evidence="3">
    <name type="scientific">Lotharella oceanica</name>
    <dbReference type="NCBI Taxonomy" id="641309"/>
    <lineage>
        <taxon>Eukaryota</taxon>
        <taxon>Sar</taxon>
        <taxon>Rhizaria</taxon>
        <taxon>Cercozoa</taxon>
        <taxon>Chlorarachniophyceae</taxon>
        <taxon>Lotharella</taxon>
    </lineage>
</organism>
<protein>
    <recommendedName>
        <fullName evidence="4">Transmembrane protein</fullName>
    </recommendedName>
</protein>
<evidence type="ECO:0000256" key="2">
    <source>
        <dbReference type="SAM" id="Phobius"/>
    </source>
</evidence>
<proteinExistence type="predicted"/>
<keyword evidence="2" id="KW-0472">Membrane</keyword>
<gene>
    <name evidence="3" type="ORF">LSP00402_LOCUS13466</name>
</gene>
<accession>A0A7S2TTP6</accession>
<feature type="region of interest" description="Disordered" evidence="1">
    <location>
        <begin position="181"/>
        <end position="201"/>
    </location>
</feature>
<keyword evidence="2" id="KW-0812">Transmembrane</keyword>
<name>A0A7S2TTP6_9EUKA</name>
<sequence>MSSRFSGLPAPPTPGNTGRSFALPIERPGARYLTRIQMDRMKKAAAEATERAKEDAKLRGQSGLGVLLGLIPMEFLSRHRVKILSLVLMCGASAVFVIIAYMKKMRDDLRVKRTQLERIRLLVFHRLAALRAKSKHWEALGKEMDAELRDHQLLKISRVEAAIAMLFDELLTLTAQLHQHRNRTSTGSGELPAIEGKRDDS</sequence>